<sequence length="631" mass="71450">MEGPDVPRGSIKLSPASWGETNNGFVSNEAGTEPVELWVPSPVPAWVGSKPYAGMPKEVLLQYSSQARYRVPRDVLFWLVVVAVLVLVAATVAVIALSPKCLDWWQAGPMYQVYPRSFRDSDRDGNGDFRGIQDKLDHIASLNVKTVWLNSFYKSSLRDFRFGVEDFREVDPVFGTMKDFENLVAAIHDKGLKLITDFIPNHTSDRHPWFQLSRNRTGKYADYYIWHDCTLLDDGTTDLPNNWEIIRFWLGKGVDGFHFDAARFLLEATHLRNEPQVDGSQPSATVTNYTDLYHDYTTNQEGMHDLIRAFRETMNQFSREPGRYRFMGVEANEETIDTTMIYYGRPFIQEADFPLNPFLSPFPNSSGTNVLDTVLAWMNNMPKGKWPNWMTGGPDFTRVSSRWGENYTDVLNMLVLTLPGTPITYYGEEIGMRNAPVGSPNDTYNLATIGSKAPMQWNSEAHAGFTESPRPWTPVSDNYETVNVEVQWTQPGSTLKLYRELSALRAGELRLSRGWLCSIWSDRNLVVYSRELDGLDRVLTVVLNVGESARLNLRSHVPGVPAKAGIRLGTNLDRGNQEVDTAVVDTKMGEGLILEYKMKVPLHKDAAFKEHCFISDKACYSSAFDLLYNFC</sequence>
<reference evidence="3" key="2">
    <citation type="submission" date="2025-09" db="UniProtKB">
        <authorList>
            <consortium name="Ensembl"/>
        </authorList>
    </citation>
    <scope>IDENTIFICATION</scope>
    <source>
        <strain evidence="3">Glennie</strain>
    </source>
</reference>
<dbReference type="PANTHER" id="PTHR10357:SF179">
    <property type="entry name" value="NEUTRAL AND BASIC AMINO ACID TRANSPORT PROTEIN RBAT"/>
    <property type="match status" value="1"/>
</dbReference>
<dbReference type="Gene3D" id="3.90.400.10">
    <property type="entry name" value="Oligo-1,6-glucosidase, Domain 2"/>
    <property type="match status" value="1"/>
</dbReference>
<dbReference type="Gene3D" id="3.20.20.80">
    <property type="entry name" value="Glycosidases"/>
    <property type="match status" value="1"/>
</dbReference>
<feature type="domain" description="Glycosyl hydrolase family 13 catalytic" evidence="2">
    <location>
        <begin position="112"/>
        <end position="456"/>
    </location>
</feature>
<dbReference type="AlphaFoldDB" id="K7EBP2"/>
<dbReference type="InterPro" id="IPR045857">
    <property type="entry name" value="O16G_dom_2"/>
</dbReference>
<feature type="transmembrane region" description="Helical" evidence="1">
    <location>
        <begin position="75"/>
        <end position="97"/>
    </location>
</feature>
<dbReference type="GO" id="GO:0005975">
    <property type="term" value="P:carbohydrate metabolic process"/>
    <property type="evidence" value="ECO:0007669"/>
    <property type="project" value="InterPro"/>
</dbReference>
<keyword evidence="4" id="KW-1185">Reference proteome</keyword>
<dbReference type="STRING" id="9258.ENSOANP00000030949"/>
<dbReference type="GeneTree" id="ENSGT00940000158103"/>
<organism evidence="3 4">
    <name type="scientific">Ornithorhynchus anatinus</name>
    <name type="common">Duckbill platypus</name>
    <dbReference type="NCBI Taxonomy" id="9258"/>
    <lineage>
        <taxon>Eukaryota</taxon>
        <taxon>Metazoa</taxon>
        <taxon>Chordata</taxon>
        <taxon>Craniata</taxon>
        <taxon>Vertebrata</taxon>
        <taxon>Euteleostomi</taxon>
        <taxon>Mammalia</taxon>
        <taxon>Monotremata</taxon>
        <taxon>Ornithorhynchidae</taxon>
        <taxon>Ornithorhynchus</taxon>
    </lineage>
</organism>
<evidence type="ECO:0000256" key="1">
    <source>
        <dbReference type="SAM" id="Phobius"/>
    </source>
</evidence>
<dbReference type="Ensembl" id="ENSOANT00000040187.2">
    <property type="protein sequence ID" value="ENSOANP00000030949.2"/>
    <property type="gene ID" value="ENSOANG00000029188.2"/>
</dbReference>
<evidence type="ECO:0000313" key="4">
    <source>
        <dbReference type="Proteomes" id="UP000002279"/>
    </source>
</evidence>
<dbReference type="Proteomes" id="UP000002279">
    <property type="component" value="Unplaced"/>
</dbReference>
<dbReference type="HOGENOM" id="CLU_1744770_0_0_1"/>
<evidence type="ECO:0000313" key="3">
    <source>
        <dbReference type="Ensembl" id="ENSOANP00000030949.2"/>
    </source>
</evidence>
<keyword evidence="1" id="KW-1133">Transmembrane helix</keyword>
<proteinExistence type="predicted"/>
<reference evidence="3" key="1">
    <citation type="submission" date="2025-08" db="UniProtKB">
        <authorList>
            <consortium name="Ensembl"/>
        </authorList>
    </citation>
    <scope>IDENTIFICATION</scope>
    <source>
        <strain evidence="3">Glennie</strain>
    </source>
</reference>
<evidence type="ECO:0000259" key="2">
    <source>
        <dbReference type="SMART" id="SM00642"/>
    </source>
</evidence>
<dbReference type="SUPFAM" id="SSF51445">
    <property type="entry name" value="(Trans)glycosidases"/>
    <property type="match status" value="1"/>
</dbReference>
<dbReference type="Bgee" id="ENSOANG00000029188">
    <property type="expression patterns" value="Expressed in adult mammalian kidney and 2 other cell types or tissues"/>
</dbReference>
<dbReference type="InterPro" id="IPR017853">
    <property type="entry name" value="GH"/>
</dbReference>
<keyword evidence="1" id="KW-0472">Membrane</keyword>
<dbReference type="Pfam" id="PF00128">
    <property type="entry name" value="Alpha-amylase"/>
    <property type="match status" value="1"/>
</dbReference>
<accession>K7EBP2</accession>
<dbReference type="Gene3D" id="2.60.40.1180">
    <property type="entry name" value="Golgi alpha-mannosidase II"/>
    <property type="match status" value="1"/>
</dbReference>
<dbReference type="InterPro" id="IPR006047">
    <property type="entry name" value="GH13_cat_dom"/>
</dbReference>
<protein>
    <submittedName>
        <fullName evidence="3">Solute carrier family 3 member 1</fullName>
    </submittedName>
</protein>
<gene>
    <name evidence="3" type="primary">SLC3A1</name>
</gene>
<name>K7EBP2_ORNAN</name>
<keyword evidence="1" id="KW-0812">Transmembrane</keyword>
<dbReference type="InterPro" id="IPR013780">
    <property type="entry name" value="Glyco_hydro_b"/>
</dbReference>
<dbReference type="FunFam" id="2.60.40.1180:FF:000026">
    <property type="entry name" value="Solute carrier family 3 (amino acid transporter heavy chain), member 1"/>
    <property type="match status" value="1"/>
</dbReference>
<dbReference type="PANTHER" id="PTHR10357">
    <property type="entry name" value="ALPHA-AMYLASE FAMILY MEMBER"/>
    <property type="match status" value="1"/>
</dbReference>
<dbReference type="SMART" id="SM00642">
    <property type="entry name" value="Aamy"/>
    <property type="match status" value="1"/>
</dbReference>
<dbReference type="eggNOG" id="KOG0471">
    <property type="taxonomic scope" value="Eukaryota"/>
</dbReference>